<dbReference type="RefSeq" id="XP_016611977.1">
    <property type="nucleotide sequence ID" value="XM_016749708.1"/>
</dbReference>
<name>A0A0L0HS38_SPIPD</name>
<dbReference type="STRING" id="645134.A0A0L0HS38"/>
<dbReference type="GeneID" id="27685054"/>
<evidence type="ECO:0000313" key="2">
    <source>
        <dbReference type="EMBL" id="KND03938.1"/>
    </source>
</evidence>
<organism evidence="2 3">
    <name type="scientific">Spizellomyces punctatus (strain DAOM BR117)</name>
    <dbReference type="NCBI Taxonomy" id="645134"/>
    <lineage>
        <taxon>Eukaryota</taxon>
        <taxon>Fungi</taxon>
        <taxon>Fungi incertae sedis</taxon>
        <taxon>Chytridiomycota</taxon>
        <taxon>Chytridiomycota incertae sedis</taxon>
        <taxon>Chytridiomycetes</taxon>
        <taxon>Spizellomycetales</taxon>
        <taxon>Spizellomycetaceae</taxon>
        <taxon>Spizellomyces</taxon>
    </lineage>
</organism>
<dbReference type="AlphaFoldDB" id="A0A0L0HS38"/>
<dbReference type="InParanoid" id="A0A0L0HS38"/>
<dbReference type="eggNOG" id="ENOG502SP2Y">
    <property type="taxonomic scope" value="Eukaryota"/>
</dbReference>
<gene>
    <name evidence="2" type="ORF">SPPG_01388</name>
</gene>
<dbReference type="Proteomes" id="UP000053201">
    <property type="component" value="Unassembled WGS sequence"/>
</dbReference>
<dbReference type="VEuPathDB" id="FungiDB:SPPG_01388"/>
<keyword evidence="3" id="KW-1185">Reference proteome</keyword>
<feature type="region of interest" description="Disordered" evidence="1">
    <location>
        <begin position="872"/>
        <end position="906"/>
    </location>
</feature>
<accession>A0A0L0HS38</accession>
<evidence type="ECO:0000256" key="1">
    <source>
        <dbReference type="SAM" id="MobiDB-lite"/>
    </source>
</evidence>
<sequence length="978" mass="110995">MVHKVLTKSWSLQHADRHAYVVAQDQSFSQQEFPHAEDVNPISATNTIWATIGERLRADNTNMRNISRSSINFLTDGMHESPHTVDGMLALLRNHMEVSDASMMDVLGLRESTVDDIIRAEEDAEKNGQELYYIRSWAMTVEDLYQLIERWQDDEIDPEEVYFWLSPFLLLPADQRSDNMCYIRYVGKCRYPTVPYKRMLADMRQRDSGLLCHFTTILERQFPDTYASGRTFEFPRATLDVFVSDQIRDDRERILIAFFGRESLLNQQPGGFYASYVPDITDHTLFETLKTQFWYRFQRASAACTESIKAGLRDWITEITGITEAYPVETCTSQHAMTDALLSTIRSQATPRTVNGHTIMALIGKDVTREDYLSGSSFLSGSSRAGYLTRDFLARLQASEQNLRSWDATQLTVQPFPFVDLFPWLSLEPVDAALDQLGSYLRVTRPLLCVTFSFKVTSCAMANFYRPYGLTTLADFLTAVGCPRIQHYATRDWLTDEQASAPPSGFSTIIIPHYHPGYDKYGSQPWELRRVLDIAWMITIFIATKALDVASAGHDNRDEMVTRIFATVDPDSATVDPRLVKVYQELDVAKEDLRSYVENERGRISRLPTRHPVFYGELQALRAQQAAKDRVVRGFFAEGDAQSESRMEQVNYLWKVQYPDLMMHIPPGPGSEQQWKQWAASRKQGTSFYMSSLVLASRVRGVPAMRNVLRPFAPEGAGDDDSWMQDPQLLQRAIEAKVAQMVAGQPANHFSSEKQRERRLGRITYHTSLEGTLIKIDGHGRVSLFWQDPDGSRLRIKLRVAQTLATVLPNDKRFIHFVDEGISIKDQNGRLMTISRGKETVIVKKTVFSLLEDGDNLTRLWTHERTLLGHLAPTPAGPSTTLPTAGPSTTLPTAGPSTTLPTKGRDAFRSRTKPEKVAEFNLPLAQNDALWLLYKWLEQDYPTGGTFNAADPGDFPTLANDSLQMRFADFLANHHDHP</sequence>
<protein>
    <submittedName>
        <fullName evidence="2">Uncharacterized protein</fullName>
    </submittedName>
</protein>
<dbReference type="EMBL" id="KQ257451">
    <property type="protein sequence ID" value="KND03938.1"/>
    <property type="molecule type" value="Genomic_DNA"/>
</dbReference>
<evidence type="ECO:0000313" key="3">
    <source>
        <dbReference type="Proteomes" id="UP000053201"/>
    </source>
</evidence>
<feature type="compositionally biased region" description="Polar residues" evidence="1">
    <location>
        <begin position="877"/>
        <end position="901"/>
    </location>
</feature>
<dbReference type="OMA" id="RYVGRTT"/>
<proteinExistence type="predicted"/>
<dbReference type="OrthoDB" id="2126195at2759"/>
<reference evidence="2 3" key="1">
    <citation type="submission" date="2009-08" db="EMBL/GenBank/DDBJ databases">
        <title>The Genome Sequence of Spizellomyces punctatus strain DAOM BR117.</title>
        <authorList>
            <consortium name="The Broad Institute Genome Sequencing Platform"/>
            <person name="Russ C."/>
            <person name="Cuomo C."/>
            <person name="Shea T."/>
            <person name="Young S.K."/>
            <person name="Zeng Q."/>
            <person name="Koehrsen M."/>
            <person name="Haas B."/>
            <person name="Borodovsky M."/>
            <person name="Guigo R."/>
            <person name="Alvarado L."/>
            <person name="Berlin A."/>
            <person name="Bochicchio J."/>
            <person name="Borenstein D."/>
            <person name="Chapman S."/>
            <person name="Chen Z."/>
            <person name="Engels R."/>
            <person name="Freedman E."/>
            <person name="Gellesch M."/>
            <person name="Goldberg J."/>
            <person name="Griggs A."/>
            <person name="Gujja S."/>
            <person name="Heiman D."/>
            <person name="Hepburn T."/>
            <person name="Howarth C."/>
            <person name="Jen D."/>
            <person name="Larson L."/>
            <person name="Lewis B."/>
            <person name="Mehta T."/>
            <person name="Park D."/>
            <person name="Pearson M."/>
            <person name="Roberts A."/>
            <person name="Saif S."/>
            <person name="Shenoy N."/>
            <person name="Sisk P."/>
            <person name="Stolte C."/>
            <person name="Sykes S."/>
            <person name="Thomson T."/>
            <person name="Walk T."/>
            <person name="White J."/>
            <person name="Yandava C."/>
            <person name="Burger G."/>
            <person name="Gray M.W."/>
            <person name="Holland P.W.H."/>
            <person name="King N."/>
            <person name="Lang F.B.F."/>
            <person name="Roger A.J."/>
            <person name="Ruiz-Trillo I."/>
            <person name="Lander E."/>
            <person name="Nusbaum C."/>
        </authorList>
    </citation>
    <scope>NUCLEOTIDE SEQUENCE [LARGE SCALE GENOMIC DNA]</scope>
    <source>
        <strain evidence="2 3">DAOM BR117</strain>
    </source>
</reference>